<dbReference type="Proteomes" id="UP000006622">
    <property type="component" value="Chromosome"/>
</dbReference>
<protein>
    <submittedName>
        <fullName evidence="6">Putative signal transduction protein with CBS domains</fullName>
    </submittedName>
</protein>
<dbReference type="InterPro" id="IPR000644">
    <property type="entry name" value="CBS_dom"/>
</dbReference>
<evidence type="ECO:0000256" key="1">
    <source>
        <dbReference type="ARBA" id="ARBA00022605"/>
    </source>
</evidence>
<gene>
    <name evidence="6" type="ordered locus">Mzhil_0822</name>
</gene>
<dbReference type="CDD" id="cd04586">
    <property type="entry name" value="CBS_pair_BON_assoc"/>
    <property type="match status" value="1"/>
</dbReference>
<evidence type="ECO:0000256" key="2">
    <source>
        <dbReference type="ARBA" id="ARBA00023122"/>
    </source>
</evidence>
<dbReference type="Gene3D" id="3.10.580.10">
    <property type="entry name" value="CBS-domain"/>
    <property type="match status" value="1"/>
</dbReference>
<organism evidence="6 7">
    <name type="scientific">Methanosalsum zhilinae (strain DSM 4017 / NBRC 107636 / OCM 62 / WeN5)</name>
    <name type="common">Methanohalophilus zhilinae</name>
    <dbReference type="NCBI Taxonomy" id="679901"/>
    <lineage>
        <taxon>Archaea</taxon>
        <taxon>Methanobacteriati</taxon>
        <taxon>Methanobacteriota</taxon>
        <taxon>Stenosarchaea group</taxon>
        <taxon>Methanomicrobia</taxon>
        <taxon>Methanosarcinales</taxon>
        <taxon>Methanosarcinaceae</taxon>
        <taxon>Methanosalsum</taxon>
    </lineage>
</organism>
<feature type="domain" description="CBS" evidence="5">
    <location>
        <begin position="7"/>
        <end position="63"/>
    </location>
</feature>
<evidence type="ECO:0000313" key="7">
    <source>
        <dbReference type="Proteomes" id="UP000006622"/>
    </source>
</evidence>
<dbReference type="OrthoDB" id="8919at2157"/>
<dbReference type="STRING" id="679901.Mzhil_0822"/>
<dbReference type="SMART" id="SM00116">
    <property type="entry name" value="CBS"/>
    <property type="match status" value="2"/>
</dbReference>
<sequence length="154" mass="17369">MKVKDVMNSNVIYCKPDDRISDVAQLLRKNEISGMPVVESEKLIGLISELDLLQLLEIPKHGTYWLPSPFEVIEIPIRELISWEEAKRMLTNIGTKPVKEIMRTKIYTVSPEDSIEEASTIMIKNKINRLPVVSEGKLVGIVTRGDIIKGLADV</sequence>
<dbReference type="RefSeq" id="WP_013898123.1">
    <property type="nucleotide sequence ID" value="NC_015676.1"/>
</dbReference>
<dbReference type="SUPFAM" id="SSF54631">
    <property type="entry name" value="CBS-domain pair"/>
    <property type="match status" value="1"/>
</dbReference>
<keyword evidence="3" id="KW-0486">Methionine biosynthesis</keyword>
<dbReference type="AlphaFoldDB" id="F7XKY6"/>
<accession>F7XKY6</accession>
<evidence type="ECO:0000259" key="5">
    <source>
        <dbReference type="PROSITE" id="PS51371"/>
    </source>
</evidence>
<dbReference type="GO" id="GO:0009086">
    <property type="term" value="P:methionine biosynthetic process"/>
    <property type="evidence" value="ECO:0007669"/>
    <property type="project" value="UniProtKB-KW"/>
</dbReference>
<dbReference type="KEGG" id="mzh:Mzhil_0822"/>
<dbReference type="Pfam" id="PF00571">
    <property type="entry name" value="CBS"/>
    <property type="match status" value="2"/>
</dbReference>
<keyword evidence="2 4" id="KW-0129">CBS domain</keyword>
<dbReference type="PANTHER" id="PTHR43080">
    <property type="entry name" value="CBS DOMAIN-CONTAINING PROTEIN CBSX3, MITOCHONDRIAL"/>
    <property type="match status" value="1"/>
</dbReference>
<keyword evidence="7" id="KW-1185">Reference proteome</keyword>
<reference evidence="6" key="1">
    <citation type="submission" date="2010-07" db="EMBL/GenBank/DDBJ databases">
        <title>The complete genome of Methanosalsum zhilinae DSM 4017.</title>
        <authorList>
            <consortium name="US DOE Joint Genome Institute (JGI-PGF)"/>
            <person name="Lucas S."/>
            <person name="Copeland A."/>
            <person name="Lapidus A."/>
            <person name="Glavina del Rio T."/>
            <person name="Dalin E."/>
            <person name="Tice H."/>
            <person name="Bruce D."/>
            <person name="Goodwin L."/>
            <person name="Pitluck S."/>
            <person name="Kyrpides N."/>
            <person name="Mavromatis K."/>
            <person name="Ovchinnikova G."/>
            <person name="Daligault H."/>
            <person name="Detter J.C."/>
            <person name="Han C."/>
            <person name="Tapia R."/>
            <person name="Larimer F."/>
            <person name="Land M."/>
            <person name="Hauser L."/>
            <person name="Markowitz V."/>
            <person name="Cheng J.-F."/>
            <person name="Hugenholtz P."/>
            <person name="Woyke T."/>
            <person name="Wu D."/>
            <person name="Spring S."/>
            <person name="Schueler E."/>
            <person name="Brambilla E."/>
            <person name="Klenk H.-P."/>
            <person name="Eisen J.A."/>
        </authorList>
    </citation>
    <scope>NUCLEOTIDE SEQUENCE</scope>
    <source>
        <strain evidence="6">DSM 4017</strain>
    </source>
</reference>
<dbReference type="PANTHER" id="PTHR43080:SF2">
    <property type="entry name" value="CBS DOMAIN-CONTAINING PROTEIN"/>
    <property type="match status" value="1"/>
</dbReference>
<evidence type="ECO:0000256" key="3">
    <source>
        <dbReference type="ARBA" id="ARBA00023167"/>
    </source>
</evidence>
<dbReference type="PROSITE" id="PS51371">
    <property type="entry name" value="CBS"/>
    <property type="match status" value="2"/>
</dbReference>
<dbReference type="HOGENOM" id="CLU_040681_12_0_2"/>
<dbReference type="InterPro" id="IPR051257">
    <property type="entry name" value="Diverse_CBS-Domain"/>
</dbReference>
<dbReference type="InterPro" id="IPR046342">
    <property type="entry name" value="CBS_dom_sf"/>
</dbReference>
<name>F7XKY6_METZD</name>
<keyword evidence="1" id="KW-0028">Amino-acid biosynthesis</keyword>
<evidence type="ECO:0000256" key="4">
    <source>
        <dbReference type="PROSITE-ProRule" id="PRU00703"/>
    </source>
</evidence>
<proteinExistence type="predicted"/>
<dbReference type="EMBL" id="CP002101">
    <property type="protein sequence ID" value="AEH60684.1"/>
    <property type="molecule type" value="Genomic_DNA"/>
</dbReference>
<evidence type="ECO:0000313" key="6">
    <source>
        <dbReference type="EMBL" id="AEH60684.1"/>
    </source>
</evidence>
<feature type="domain" description="CBS" evidence="5">
    <location>
        <begin position="102"/>
        <end position="154"/>
    </location>
</feature>
<dbReference type="GeneID" id="10822443"/>